<dbReference type="Gene3D" id="3.50.50.60">
    <property type="entry name" value="FAD/NAD(P)-binding domain"/>
    <property type="match status" value="1"/>
</dbReference>
<dbReference type="EMBL" id="JADEWL010000071">
    <property type="protein sequence ID" value="MBE9214772.1"/>
    <property type="molecule type" value="Genomic_DNA"/>
</dbReference>
<dbReference type="AlphaFoldDB" id="A0A8J7F454"/>
<proteinExistence type="predicted"/>
<keyword evidence="2" id="KW-1185">Reference proteome</keyword>
<reference evidence="1" key="1">
    <citation type="submission" date="2020-10" db="EMBL/GenBank/DDBJ databases">
        <authorList>
            <person name="Castelo-Branco R."/>
            <person name="Eusebio N."/>
            <person name="Adriana R."/>
            <person name="Vieira A."/>
            <person name="Brugerolle De Fraissinette N."/>
            <person name="Rezende De Castro R."/>
            <person name="Schneider M.P."/>
            <person name="Vasconcelos V."/>
            <person name="Leao P.N."/>
        </authorList>
    </citation>
    <scope>NUCLEOTIDE SEQUENCE</scope>
    <source>
        <strain evidence="1">LEGE 06105</strain>
    </source>
</reference>
<dbReference type="SUPFAM" id="SSF51905">
    <property type="entry name" value="FAD/NAD(P)-binding domain"/>
    <property type="match status" value="1"/>
</dbReference>
<dbReference type="Proteomes" id="UP000620559">
    <property type="component" value="Unassembled WGS sequence"/>
</dbReference>
<dbReference type="RefSeq" id="WP_193922732.1">
    <property type="nucleotide sequence ID" value="NZ_JADEWL010000071.1"/>
</dbReference>
<dbReference type="PANTHER" id="PTHR32098">
    <property type="entry name" value="LYCOPENE BETA/EPSILON CYCLASE PROTEIN"/>
    <property type="match status" value="1"/>
</dbReference>
<name>A0A8J7F454_9CYAN</name>
<comment type="caution">
    <text evidence="1">The sequence shown here is derived from an EMBL/GenBank/DDBJ whole genome shotgun (WGS) entry which is preliminary data.</text>
</comment>
<accession>A0A8J7F454</accession>
<gene>
    <name evidence="1" type="ORF">IQ247_19210</name>
</gene>
<protein>
    <submittedName>
        <fullName evidence="1">FAD-binding oxidoreductase</fullName>
    </submittedName>
</protein>
<evidence type="ECO:0000313" key="1">
    <source>
        <dbReference type="EMBL" id="MBE9214772.1"/>
    </source>
</evidence>
<organism evidence="1 2">
    <name type="scientific">Plectonema cf. radiosum LEGE 06105</name>
    <dbReference type="NCBI Taxonomy" id="945769"/>
    <lineage>
        <taxon>Bacteria</taxon>
        <taxon>Bacillati</taxon>
        <taxon>Cyanobacteriota</taxon>
        <taxon>Cyanophyceae</taxon>
        <taxon>Oscillatoriophycideae</taxon>
        <taxon>Oscillatoriales</taxon>
        <taxon>Microcoleaceae</taxon>
        <taxon>Plectonema</taxon>
    </lineage>
</organism>
<evidence type="ECO:0000313" key="2">
    <source>
        <dbReference type="Proteomes" id="UP000620559"/>
    </source>
</evidence>
<dbReference type="InterPro" id="IPR036188">
    <property type="entry name" value="FAD/NAD-bd_sf"/>
</dbReference>
<sequence length="513" mass="57915">MSLTEEILTQLPGDVLGGLRRADRILTSLKSGNTPVPIVVKENQQPLNIVDWDVVISGGTLGILIACALASRGLRVALIERGILRGREQEWNISRNELQVLLDLNLLTSEELKKSIVTEYNPARVSFTSGTEVWVENVLNIGVYPVYLLEILKQRFLEIGGKLFENTPFIEAVVHPDGVVVNNQFKSRLLIDAMGNLSPITQQIRQGVKPDALCLVVGTCASGFPENQTGDLLLSFTEIKNHCQYFWEAFPAKEGRTTYMFTYMDAHLQHIGLEAFFEEYLRLMPEYQSVELQQLDFKRALFGFFPSYRQSPLKTPFSRILPVGDSSGNQSPLSFGGFGAMIRNLKRLTLGIDEALQTNQLSAASLSLLQPYQPSLTVTWLFQKAMSVGVNQKIESNQINQLLSVVFGQMQQLGEPVLKPFLQDVVQFGGLTKTLLKTSLTHPSLVIKIIPQVGLITLLDWLWHYINLGIYSVLFIASQMLEPWMKNLPNNYQYYWHRWVDAWKYGSGNDYHE</sequence>
<dbReference type="PANTHER" id="PTHR32098:SF5">
    <property type="entry name" value="LYCOPENE BETA_EPSILON CYCLASE PROTEIN"/>
    <property type="match status" value="1"/>
</dbReference>